<dbReference type="Proteomes" id="UP000054248">
    <property type="component" value="Unassembled WGS sequence"/>
</dbReference>
<dbReference type="HOGENOM" id="CLU_2160271_0_0_1"/>
<name>A0A0C3QL68_9AGAM</name>
<gene>
    <name evidence="1" type="ORF">M407DRAFT_192021</name>
</gene>
<reference evidence="2" key="2">
    <citation type="submission" date="2015-01" db="EMBL/GenBank/DDBJ databases">
        <title>Evolutionary Origins and Diversification of the Mycorrhizal Mutualists.</title>
        <authorList>
            <consortium name="DOE Joint Genome Institute"/>
            <consortium name="Mycorrhizal Genomics Consortium"/>
            <person name="Kohler A."/>
            <person name="Kuo A."/>
            <person name="Nagy L.G."/>
            <person name="Floudas D."/>
            <person name="Copeland A."/>
            <person name="Barry K.W."/>
            <person name="Cichocki N."/>
            <person name="Veneault-Fourrey C."/>
            <person name="LaButti K."/>
            <person name="Lindquist E.A."/>
            <person name="Lipzen A."/>
            <person name="Lundell T."/>
            <person name="Morin E."/>
            <person name="Murat C."/>
            <person name="Riley R."/>
            <person name="Ohm R."/>
            <person name="Sun H."/>
            <person name="Tunlid A."/>
            <person name="Henrissat B."/>
            <person name="Grigoriev I.V."/>
            <person name="Hibbett D.S."/>
            <person name="Martin F."/>
        </authorList>
    </citation>
    <scope>NUCLEOTIDE SEQUENCE [LARGE SCALE GENOMIC DNA]</scope>
    <source>
        <strain evidence="2">MUT 4182</strain>
    </source>
</reference>
<reference evidence="1 2" key="1">
    <citation type="submission" date="2014-04" db="EMBL/GenBank/DDBJ databases">
        <authorList>
            <consortium name="DOE Joint Genome Institute"/>
            <person name="Kuo A."/>
            <person name="Girlanda M."/>
            <person name="Perotto S."/>
            <person name="Kohler A."/>
            <person name="Nagy L.G."/>
            <person name="Floudas D."/>
            <person name="Copeland A."/>
            <person name="Barry K.W."/>
            <person name="Cichocki N."/>
            <person name="Veneault-Fourrey C."/>
            <person name="LaButti K."/>
            <person name="Lindquist E.A."/>
            <person name="Lipzen A."/>
            <person name="Lundell T."/>
            <person name="Morin E."/>
            <person name="Murat C."/>
            <person name="Sun H."/>
            <person name="Tunlid A."/>
            <person name="Henrissat B."/>
            <person name="Grigoriev I.V."/>
            <person name="Hibbett D.S."/>
            <person name="Martin F."/>
            <person name="Nordberg H.P."/>
            <person name="Cantor M.N."/>
            <person name="Hua S.X."/>
        </authorList>
    </citation>
    <scope>NUCLEOTIDE SEQUENCE [LARGE SCALE GENOMIC DNA]</scope>
    <source>
        <strain evidence="1 2">MUT 4182</strain>
    </source>
</reference>
<organism evidence="1 2">
    <name type="scientific">Tulasnella calospora MUT 4182</name>
    <dbReference type="NCBI Taxonomy" id="1051891"/>
    <lineage>
        <taxon>Eukaryota</taxon>
        <taxon>Fungi</taxon>
        <taxon>Dikarya</taxon>
        <taxon>Basidiomycota</taxon>
        <taxon>Agaricomycotina</taxon>
        <taxon>Agaricomycetes</taxon>
        <taxon>Cantharellales</taxon>
        <taxon>Tulasnellaceae</taxon>
        <taxon>Tulasnella</taxon>
    </lineage>
</organism>
<keyword evidence="2" id="KW-1185">Reference proteome</keyword>
<accession>A0A0C3QL68</accession>
<evidence type="ECO:0000313" key="2">
    <source>
        <dbReference type="Proteomes" id="UP000054248"/>
    </source>
</evidence>
<evidence type="ECO:0000313" key="1">
    <source>
        <dbReference type="EMBL" id="KIO33410.1"/>
    </source>
</evidence>
<dbReference type="EMBL" id="KN822948">
    <property type="protein sequence ID" value="KIO33410.1"/>
    <property type="molecule type" value="Genomic_DNA"/>
</dbReference>
<proteinExistence type="predicted"/>
<sequence>MFIVSLISLFLVKNEKNEAKKGFCEDHGTWSTIVGGNWSIMGSFFTCRPRAICLSLSLSRLSCSVSPSSLRTAPPLWVLGQSVKAVNIQHTTSFFLFPILAFAFSLLRPCC</sequence>
<protein>
    <submittedName>
        <fullName evidence="1">Uncharacterized protein</fullName>
    </submittedName>
</protein>
<dbReference type="AlphaFoldDB" id="A0A0C3QL68"/>